<dbReference type="PANTHER" id="PTHR30327:SF1">
    <property type="entry name" value="UPF0301 PROTEIN YQGE"/>
    <property type="match status" value="1"/>
</dbReference>
<comment type="similarity">
    <text evidence="1 2">Belongs to the UPF0301 (AlgH) family.</text>
</comment>
<dbReference type="PANTHER" id="PTHR30327">
    <property type="entry name" value="UNCHARACTERIZED PROTEIN YQGE"/>
    <property type="match status" value="1"/>
</dbReference>
<organism evidence="3 4">
    <name type="scientific">Candidatus Sulfomarinibacter kjeldsenii</name>
    <dbReference type="NCBI Taxonomy" id="2885994"/>
    <lineage>
        <taxon>Bacteria</taxon>
        <taxon>Pseudomonadati</taxon>
        <taxon>Acidobacteriota</taxon>
        <taxon>Thermoanaerobaculia</taxon>
        <taxon>Thermoanaerobaculales</taxon>
        <taxon>Candidatus Sulfomarinibacteraceae</taxon>
        <taxon>Candidatus Sulfomarinibacter</taxon>
    </lineage>
</organism>
<protein>
    <recommendedName>
        <fullName evidence="2">UPF0301 protein IFJ97_03940</fullName>
    </recommendedName>
</protein>
<dbReference type="EMBL" id="JACXWA010000064">
    <property type="protein sequence ID" value="MBD3870491.1"/>
    <property type="molecule type" value="Genomic_DNA"/>
</dbReference>
<dbReference type="Pfam" id="PF02622">
    <property type="entry name" value="DUF179"/>
    <property type="match status" value="1"/>
</dbReference>
<dbReference type="GO" id="GO:0005829">
    <property type="term" value="C:cytosol"/>
    <property type="evidence" value="ECO:0007669"/>
    <property type="project" value="TreeGrafter"/>
</dbReference>
<reference evidence="3 4" key="1">
    <citation type="submission" date="2020-08" db="EMBL/GenBank/DDBJ databases">
        <title>Acidobacteriota in marine sediments use diverse sulfur dissimilation pathways.</title>
        <authorList>
            <person name="Wasmund K."/>
        </authorList>
    </citation>
    <scope>NUCLEOTIDE SEQUENCE [LARGE SCALE GENOMIC DNA]</scope>
    <source>
        <strain evidence="3">MAG AM3-A</strain>
    </source>
</reference>
<dbReference type="Gene3D" id="3.40.1740.10">
    <property type="entry name" value="VC0467-like"/>
    <property type="match status" value="1"/>
</dbReference>
<name>A0A8J6Y0H9_9BACT</name>
<comment type="caution">
    <text evidence="3">The sequence shown here is derived from an EMBL/GenBank/DDBJ whole genome shotgun (WGS) entry which is preliminary data.</text>
</comment>
<proteinExistence type="inferred from homology"/>
<evidence type="ECO:0000256" key="2">
    <source>
        <dbReference type="HAMAP-Rule" id="MF_00758"/>
    </source>
</evidence>
<evidence type="ECO:0000313" key="3">
    <source>
        <dbReference type="EMBL" id="MBD3870491.1"/>
    </source>
</evidence>
<evidence type="ECO:0000256" key="1">
    <source>
        <dbReference type="ARBA" id="ARBA00009600"/>
    </source>
</evidence>
<sequence length="191" mass="20618">MIGTTQSLAGHLLIAMPNLADPNFWQAVVLLGVHSDDEGAFGLIINRTLDVDLREVLLELGEETAPGDFPEVFGGGPVQPSNGFVLFERGQNQVADDEIAIAESIVISGSTETLTRLTQEVGNTRYFLLLGYAGWHPGQLEREIEENSWVIAPFDTSIIFEVPVEERWAAALKSIGIDPGTLVDAGSTEPS</sequence>
<dbReference type="HAMAP" id="MF_00758">
    <property type="entry name" value="UPF0301"/>
    <property type="match status" value="1"/>
</dbReference>
<dbReference type="Proteomes" id="UP000598633">
    <property type="component" value="Unassembled WGS sequence"/>
</dbReference>
<dbReference type="InterPro" id="IPR003774">
    <property type="entry name" value="AlgH-like"/>
</dbReference>
<dbReference type="SUPFAM" id="SSF143456">
    <property type="entry name" value="VC0467-like"/>
    <property type="match status" value="1"/>
</dbReference>
<accession>A0A8J6Y0H9</accession>
<gene>
    <name evidence="3" type="ORF">IFJ97_03940</name>
</gene>
<evidence type="ECO:0000313" key="4">
    <source>
        <dbReference type="Proteomes" id="UP000598633"/>
    </source>
</evidence>
<dbReference type="AlphaFoldDB" id="A0A8J6Y0H9"/>